<dbReference type="AlphaFoldDB" id="A0A1Y1K7N6"/>
<organism evidence="2">
    <name type="scientific">Photinus pyralis</name>
    <name type="common">Common eastern firefly</name>
    <name type="synonym">Lampyris pyralis</name>
    <dbReference type="NCBI Taxonomy" id="7054"/>
    <lineage>
        <taxon>Eukaryota</taxon>
        <taxon>Metazoa</taxon>
        <taxon>Ecdysozoa</taxon>
        <taxon>Arthropoda</taxon>
        <taxon>Hexapoda</taxon>
        <taxon>Insecta</taxon>
        <taxon>Pterygota</taxon>
        <taxon>Neoptera</taxon>
        <taxon>Endopterygota</taxon>
        <taxon>Coleoptera</taxon>
        <taxon>Polyphaga</taxon>
        <taxon>Elateriformia</taxon>
        <taxon>Elateroidea</taxon>
        <taxon>Lampyridae</taxon>
        <taxon>Lampyrinae</taxon>
        <taxon>Photinus</taxon>
    </lineage>
</organism>
<name>A0A1Y1K7N6_PHOPY</name>
<feature type="region of interest" description="Disordered" evidence="1">
    <location>
        <begin position="33"/>
        <end position="80"/>
    </location>
</feature>
<feature type="compositionally biased region" description="Polar residues" evidence="1">
    <location>
        <begin position="63"/>
        <end position="80"/>
    </location>
</feature>
<dbReference type="EMBL" id="GEZM01092612">
    <property type="protein sequence ID" value="JAV56521.1"/>
    <property type="molecule type" value="Transcribed_RNA"/>
</dbReference>
<reference evidence="2" key="1">
    <citation type="journal article" date="2016" name="Sci. Rep.">
        <title>Molecular characterization of firefly nuptial gifts: a multi-omics approach sheds light on postcopulatory sexual selection.</title>
        <authorList>
            <person name="Al-Wathiqui N."/>
            <person name="Fallon T.R."/>
            <person name="South A."/>
            <person name="Weng J.K."/>
            <person name="Lewis S.M."/>
        </authorList>
    </citation>
    <scope>NUCLEOTIDE SEQUENCE</scope>
</reference>
<sequence length="132" mass="14519">MTGISVRSAAQDYMGNTMHCGFLSLMRHTCISRSQNRKEKTSQRTPGDMDTQRGGIIADRSTDPSVYQSRPQNSESSALVHSNGCCSRQLSRTLTSLPYPGYVEGAEELARRTLGEAQPQVVPAELIMRLQA</sequence>
<evidence type="ECO:0000256" key="1">
    <source>
        <dbReference type="SAM" id="MobiDB-lite"/>
    </source>
</evidence>
<accession>A0A1Y1K7N6</accession>
<evidence type="ECO:0000313" key="2">
    <source>
        <dbReference type="EMBL" id="JAV56521.1"/>
    </source>
</evidence>
<proteinExistence type="predicted"/>
<protein>
    <submittedName>
        <fullName evidence="2">Uncharacterized protein</fullName>
    </submittedName>
</protein>